<feature type="transmembrane region" description="Helical" evidence="12">
    <location>
        <begin position="437"/>
        <end position="457"/>
    </location>
</feature>
<sequence>MKLNAATTLPFLASSLLVRQASAALDVDLTSSDSIKQAAKLVAANLFTYYKGNQYGQTPGILPGPPPFGAYYWWEAGALWGTYIDYWHYTEDDTYSNVSMNSLLFQAGAPGNSFQPANVTMSLGNDDQGFWGMSAILAAETVFQNPPSSKPQWLALAQAVFNTQAAPDRHDGTCGGGLRWQIPFANTGYDYKNSIANGIFFNLGARLARYTGNDSYAQTATETWDWVQGVGLMSAEYDIYDGGHVEKNCTDISKAQFSYNAAVFLEGAAFMYNYTNGSDIWRERVEGLVNRTLDIFFPNGIAVELSCELAERVQCNTDMLSFKGFLHRWLATATKMAPFTHDTIMAVLRTSAAGAAQACDSSGVCGFRWTTGSFDNLTGAGQQMSALAALSTLLINEPWAIAPATNSSGGTSQGNSAAGTSSPTIETYRPLTTGDRAGASILTIVILASLVALYFWLSTDLSENSGNWWLELESTPLGAMLLRTKPKQDLTKQLSVASATSASTSAA</sequence>
<dbReference type="GeneID" id="25978385"/>
<dbReference type="GO" id="GO:0009272">
    <property type="term" value="P:fungal-type cell wall biogenesis"/>
    <property type="evidence" value="ECO:0007669"/>
    <property type="project" value="TreeGrafter"/>
</dbReference>
<evidence type="ECO:0000256" key="5">
    <source>
        <dbReference type="ARBA" id="ARBA00022729"/>
    </source>
</evidence>
<gene>
    <name evidence="14" type="ORF">CMQ_510</name>
</gene>
<keyword evidence="5 13" id="KW-0732">Signal</keyword>
<organism evidence="15">
    <name type="scientific">Grosmannia clavigera (strain kw1407 / UAMH 11150)</name>
    <name type="common">Blue stain fungus</name>
    <name type="synonym">Graphiocladiella clavigera</name>
    <dbReference type="NCBI Taxonomy" id="655863"/>
    <lineage>
        <taxon>Eukaryota</taxon>
        <taxon>Fungi</taxon>
        <taxon>Dikarya</taxon>
        <taxon>Ascomycota</taxon>
        <taxon>Pezizomycotina</taxon>
        <taxon>Sordariomycetes</taxon>
        <taxon>Sordariomycetidae</taxon>
        <taxon>Ophiostomatales</taxon>
        <taxon>Ophiostomataceae</taxon>
        <taxon>Leptographium</taxon>
    </lineage>
</organism>
<dbReference type="GO" id="GO:0008496">
    <property type="term" value="F:mannan endo-1,6-alpha-mannosidase activity"/>
    <property type="evidence" value="ECO:0007669"/>
    <property type="project" value="UniProtKB-UniRule"/>
</dbReference>
<evidence type="ECO:0000256" key="4">
    <source>
        <dbReference type="ARBA" id="ARBA00012350"/>
    </source>
</evidence>
<evidence type="ECO:0000256" key="10">
    <source>
        <dbReference type="PIRNR" id="PIRNR016302"/>
    </source>
</evidence>
<comment type="subcellular location">
    <subcellularLocation>
        <location evidence="2">Endomembrane system</location>
    </subcellularLocation>
</comment>
<dbReference type="InterPro" id="IPR014480">
    <property type="entry name" value="Mannan-1_6-alpha_mannosidase"/>
</dbReference>
<dbReference type="RefSeq" id="XP_014173064.1">
    <property type="nucleotide sequence ID" value="XM_014317589.1"/>
</dbReference>
<dbReference type="GO" id="GO:0012505">
    <property type="term" value="C:endomembrane system"/>
    <property type="evidence" value="ECO:0007669"/>
    <property type="project" value="UniProtKB-SubCell"/>
</dbReference>
<evidence type="ECO:0000256" key="13">
    <source>
        <dbReference type="SAM" id="SignalP"/>
    </source>
</evidence>
<keyword evidence="12" id="KW-1133">Transmembrane helix</keyword>
<dbReference type="PIRSF" id="PIRSF016302">
    <property type="entry name" value="Man_a_manosd"/>
    <property type="match status" value="1"/>
</dbReference>
<evidence type="ECO:0000313" key="14">
    <source>
        <dbReference type="EMBL" id="EFX03582.1"/>
    </source>
</evidence>
<dbReference type="GO" id="GO:0016052">
    <property type="term" value="P:carbohydrate catabolic process"/>
    <property type="evidence" value="ECO:0007669"/>
    <property type="project" value="InterPro"/>
</dbReference>
<keyword evidence="15" id="KW-1185">Reference proteome</keyword>
<dbReference type="SUPFAM" id="SSF48208">
    <property type="entry name" value="Six-hairpin glycosidases"/>
    <property type="match status" value="1"/>
</dbReference>
<dbReference type="HOGENOM" id="CLU_025694_1_2_1"/>
<dbReference type="InParanoid" id="F0XCJ3"/>
<dbReference type="InterPro" id="IPR005198">
    <property type="entry name" value="Glyco_hydro_76"/>
</dbReference>
<dbReference type="PANTHER" id="PTHR12145">
    <property type="entry name" value="MANNAN ENDO-1,6-ALPHA-MANNOSIDASE DCW1"/>
    <property type="match status" value="1"/>
</dbReference>
<dbReference type="EMBL" id="GL629765">
    <property type="protein sequence ID" value="EFX03582.1"/>
    <property type="molecule type" value="Genomic_DNA"/>
</dbReference>
<evidence type="ECO:0000256" key="3">
    <source>
        <dbReference type="ARBA" id="ARBA00009699"/>
    </source>
</evidence>
<keyword evidence="7 12" id="KW-0472">Membrane</keyword>
<evidence type="ECO:0000256" key="8">
    <source>
        <dbReference type="ARBA" id="ARBA00023180"/>
    </source>
</evidence>
<dbReference type="PANTHER" id="PTHR12145:SF36">
    <property type="entry name" value="MANNAN ENDO-1,6-ALPHA-MANNOSIDASE DCW1"/>
    <property type="match status" value="1"/>
</dbReference>
<evidence type="ECO:0000256" key="1">
    <source>
        <dbReference type="ARBA" id="ARBA00001452"/>
    </source>
</evidence>
<dbReference type="InterPro" id="IPR008928">
    <property type="entry name" value="6-hairpin_glycosidase_sf"/>
</dbReference>
<dbReference type="FunFam" id="1.50.10.20:FF:000006">
    <property type="entry name" value="Mannan endo-1,6-alpha-mannosidase"/>
    <property type="match status" value="1"/>
</dbReference>
<evidence type="ECO:0000256" key="12">
    <source>
        <dbReference type="SAM" id="Phobius"/>
    </source>
</evidence>
<dbReference type="eggNOG" id="ENOG502QSWP">
    <property type="taxonomic scope" value="Eukaryota"/>
</dbReference>
<feature type="compositionally biased region" description="Low complexity" evidence="11">
    <location>
        <begin position="405"/>
        <end position="422"/>
    </location>
</feature>
<evidence type="ECO:0000256" key="2">
    <source>
        <dbReference type="ARBA" id="ARBA00004308"/>
    </source>
</evidence>
<dbReference type="Pfam" id="PF03663">
    <property type="entry name" value="Glyco_hydro_76"/>
    <property type="match status" value="1"/>
</dbReference>
<dbReference type="OrthoDB" id="4187847at2759"/>
<feature type="chain" id="PRO_5003263846" description="Mannan endo-1,6-alpha-mannosidase" evidence="13">
    <location>
        <begin position="24"/>
        <end position="507"/>
    </location>
</feature>
<dbReference type="EC" id="3.2.1.101" evidence="4 10"/>
<dbReference type="Proteomes" id="UP000007796">
    <property type="component" value="Unassembled WGS sequence"/>
</dbReference>
<protein>
    <recommendedName>
        <fullName evidence="4 10">Mannan endo-1,6-alpha-mannosidase</fullName>
        <ecNumber evidence="4 10">3.2.1.101</ecNumber>
    </recommendedName>
</protein>
<keyword evidence="12" id="KW-0812">Transmembrane</keyword>
<reference evidence="14 15" key="1">
    <citation type="journal article" date="2011" name="Proc. Natl. Acad. Sci. U.S.A.">
        <title>Genome and transcriptome analyses of the mountain pine beetle-fungal symbiont Grosmannia clavigera, a lodgepole pine pathogen.</title>
        <authorList>
            <person name="DiGuistini S."/>
            <person name="Wang Y."/>
            <person name="Liao N.Y."/>
            <person name="Taylor G."/>
            <person name="Tanguay P."/>
            <person name="Feau N."/>
            <person name="Henrissat B."/>
            <person name="Chan S.K."/>
            <person name="Hesse-Orce U."/>
            <person name="Alamouti S.M."/>
            <person name="Tsui C.K.M."/>
            <person name="Docking R.T."/>
            <person name="Levasseur A."/>
            <person name="Haridas S."/>
            <person name="Robertson G."/>
            <person name="Birol I."/>
            <person name="Holt R.A."/>
            <person name="Marra M.A."/>
            <person name="Hamelin R.C."/>
            <person name="Hirst M."/>
            <person name="Jones S.J.M."/>
            <person name="Bohlmann J."/>
            <person name="Breuil C."/>
        </authorList>
    </citation>
    <scope>NUCLEOTIDE SEQUENCE [LARGE SCALE GENOMIC DNA]</scope>
    <source>
        <strain evidence="15">kw1407 / UAMH 11150</strain>
    </source>
</reference>
<evidence type="ECO:0000313" key="15">
    <source>
        <dbReference type="Proteomes" id="UP000007796"/>
    </source>
</evidence>
<name>F0XCJ3_GROCL</name>
<feature type="signal peptide" evidence="13">
    <location>
        <begin position="1"/>
        <end position="23"/>
    </location>
</feature>
<proteinExistence type="inferred from homology"/>
<dbReference type="STRING" id="655863.F0XCJ3"/>
<dbReference type="Gene3D" id="1.50.10.20">
    <property type="match status" value="1"/>
</dbReference>
<accession>F0XCJ3</accession>
<evidence type="ECO:0000256" key="9">
    <source>
        <dbReference type="ARBA" id="ARBA00023295"/>
    </source>
</evidence>
<comment type="similarity">
    <text evidence="3 10">Belongs to the glycosyl hydrolase 76 family.</text>
</comment>
<keyword evidence="8" id="KW-0325">Glycoprotein</keyword>
<evidence type="ECO:0000256" key="11">
    <source>
        <dbReference type="SAM" id="MobiDB-lite"/>
    </source>
</evidence>
<evidence type="ECO:0000256" key="6">
    <source>
        <dbReference type="ARBA" id="ARBA00022801"/>
    </source>
</evidence>
<dbReference type="AlphaFoldDB" id="F0XCJ3"/>
<feature type="region of interest" description="Disordered" evidence="11">
    <location>
        <begin position="405"/>
        <end position="429"/>
    </location>
</feature>
<keyword evidence="9 10" id="KW-0326">Glycosidase</keyword>
<comment type="catalytic activity">
    <reaction evidence="1 10">
        <text>Random hydrolysis of (1-&gt;6)-alpha-D-mannosidic linkages in unbranched (1-&gt;6)-mannans.</text>
        <dbReference type="EC" id="3.2.1.101"/>
    </reaction>
</comment>
<evidence type="ECO:0000256" key="7">
    <source>
        <dbReference type="ARBA" id="ARBA00023136"/>
    </source>
</evidence>
<keyword evidence="6 10" id="KW-0378">Hydrolase</keyword>